<reference evidence="1 2" key="1">
    <citation type="journal article" date="2018" name="Sci. Rep.">
        <title>Genomic signatures of local adaptation to the degree of environmental predictability in rotifers.</title>
        <authorList>
            <person name="Franch-Gras L."/>
            <person name="Hahn C."/>
            <person name="Garcia-Roger E.M."/>
            <person name="Carmona M.J."/>
            <person name="Serra M."/>
            <person name="Gomez A."/>
        </authorList>
    </citation>
    <scope>NUCLEOTIDE SEQUENCE [LARGE SCALE GENOMIC DNA]</scope>
    <source>
        <strain evidence="1">HYR1</strain>
    </source>
</reference>
<protein>
    <submittedName>
        <fullName evidence="1">Uncharacterized protein</fullName>
    </submittedName>
</protein>
<organism evidence="1 2">
    <name type="scientific">Brachionus plicatilis</name>
    <name type="common">Marine rotifer</name>
    <name type="synonym">Brachionus muelleri</name>
    <dbReference type="NCBI Taxonomy" id="10195"/>
    <lineage>
        <taxon>Eukaryota</taxon>
        <taxon>Metazoa</taxon>
        <taxon>Spiralia</taxon>
        <taxon>Gnathifera</taxon>
        <taxon>Rotifera</taxon>
        <taxon>Eurotatoria</taxon>
        <taxon>Monogononta</taxon>
        <taxon>Pseudotrocha</taxon>
        <taxon>Ploima</taxon>
        <taxon>Brachionidae</taxon>
        <taxon>Brachionus</taxon>
    </lineage>
</organism>
<accession>A0A3M7RW73</accession>
<comment type="caution">
    <text evidence="1">The sequence shown here is derived from an EMBL/GenBank/DDBJ whole genome shotgun (WGS) entry which is preliminary data.</text>
</comment>
<proteinExistence type="predicted"/>
<dbReference type="EMBL" id="REGN01002505">
    <property type="protein sequence ID" value="RNA27699.1"/>
    <property type="molecule type" value="Genomic_DNA"/>
</dbReference>
<sequence length="74" mass="8699">MDGITLFKKRGCNIERPVTVPVVIFSIFFSTFKEKFKIEIKYCGLYISIPQLFFLNSSSSTFPLRRVEERKRNS</sequence>
<gene>
    <name evidence="1" type="ORF">BpHYR1_027438</name>
</gene>
<dbReference type="AlphaFoldDB" id="A0A3M7RW73"/>
<dbReference type="Proteomes" id="UP000276133">
    <property type="component" value="Unassembled WGS sequence"/>
</dbReference>
<keyword evidence="2" id="KW-1185">Reference proteome</keyword>
<evidence type="ECO:0000313" key="2">
    <source>
        <dbReference type="Proteomes" id="UP000276133"/>
    </source>
</evidence>
<evidence type="ECO:0000313" key="1">
    <source>
        <dbReference type="EMBL" id="RNA27699.1"/>
    </source>
</evidence>
<name>A0A3M7RW73_BRAPC</name>